<sequence length="115" mass="12985">MSVELSTLRRALSIRLVFEGVSGWATRELIEVIEDYLMERLPLILNNSLEPHGLEASVLDVDPCTILPDESICKESVAVAVYEHGGSKPLFYAIYTWRKGDNTFAFELARLVQKE</sequence>
<proteinExistence type="predicted"/>
<dbReference type="EMBL" id="DSJT01000035">
    <property type="protein sequence ID" value="HEF87908.1"/>
    <property type="molecule type" value="Genomic_DNA"/>
</dbReference>
<comment type="caution">
    <text evidence="1">The sequence shown here is derived from an EMBL/GenBank/DDBJ whole genome shotgun (WGS) entry which is preliminary data.</text>
</comment>
<name>A0A7C2BM03_9CREN</name>
<gene>
    <name evidence="1" type="ORF">ENP55_06530</name>
</gene>
<protein>
    <submittedName>
        <fullName evidence="1">Uncharacterized protein</fullName>
    </submittedName>
</protein>
<organism evidence="1">
    <name type="scientific">Thermosphaera aggregans</name>
    <dbReference type="NCBI Taxonomy" id="54254"/>
    <lineage>
        <taxon>Archaea</taxon>
        <taxon>Thermoproteota</taxon>
        <taxon>Thermoprotei</taxon>
        <taxon>Desulfurococcales</taxon>
        <taxon>Desulfurococcaceae</taxon>
        <taxon>Thermosphaera</taxon>
    </lineage>
</organism>
<accession>A0A7C2BM03</accession>
<reference evidence="1" key="1">
    <citation type="journal article" date="2020" name="mSystems">
        <title>Genome- and Community-Level Interaction Insights into Carbon Utilization and Element Cycling Functions of Hydrothermarchaeota in Hydrothermal Sediment.</title>
        <authorList>
            <person name="Zhou Z."/>
            <person name="Liu Y."/>
            <person name="Xu W."/>
            <person name="Pan J."/>
            <person name="Luo Z.H."/>
            <person name="Li M."/>
        </authorList>
    </citation>
    <scope>NUCLEOTIDE SEQUENCE [LARGE SCALE GENOMIC DNA]</scope>
    <source>
        <strain evidence="1">SpSt-23</strain>
    </source>
</reference>
<evidence type="ECO:0000313" key="1">
    <source>
        <dbReference type="EMBL" id="HEF87908.1"/>
    </source>
</evidence>
<dbReference type="AlphaFoldDB" id="A0A7C2BM03"/>